<organism evidence="1">
    <name type="scientific">marine sediment metagenome</name>
    <dbReference type="NCBI Taxonomy" id="412755"/>
    <lineage>
        <taxon>unclassified sequences</taxon>
        <taxon>metagenomes</taxon>
        <taxon>ecological metagenomes</taxon>
    </lineage>
</organism>
<proteinExistence type="predicted"/>
<protein>
    <submittedName>
        <fullName evidence="1">Uncharacterized protein</fullName>
    </submittedName>
</protein>
<name>A0A0F9AJ68_9ZZZZ</name>
<evidence type="ECO:0000313" key="1">
    <source>
        <dbReference type="EMBL" id="KKK78514.1"/>
    </source>
</evidence>
<accession>A0A0F9AJ68</accession>
<sequence>VVTRLGLYGGPRAARSQITSQISPLVLPIRGYTFINKPQSMLVAASVDFTTSATLTGSGKLAAAVSIAFSESATVNRQTPWAISPLILPIRVYPFGEGEKRTALISTASIDFTTSATLTATGGLGGSKIQFSTTLVVIGPMFCGSITGFKVAGVCCYLVNRRASSPERFGCNECDFQYCV</sequence>
<gene>
    <name evidence="1" type="ORF">LCGC14_2842820</name>
</gene>
<feature type="non-terminal residue" evidence="1">
    <location>
        <position position="1"/>
    </location>
</feature>
<reference evidence="1" key="1">
    <citation type="journal article" date="2015" name="Nature">
        <title>Complex archaea that bridge the gap between prokaryotes and eukaryotes.</title>
        <authorList>
            <person name="Spang A."/>
            <person name="Saw J.H."/>
            <person name="Jorgensen S.L."/>
            <person name="Zaremba-Niedzwiedzka K."/>
            <person name="Martijn J."/>
            <person name="Lind A.E."/>
            <person name="van Eijk R."/>
            <person name="Schleper C."/>
            <person name="Guy L."/>
            <person name="Ettema T.J."/>
        </authorList>
    </citation>
    <scope>NUCLEOTIDE SEQUENCE</scope>
</reference>
<comment type="caution">
    <text evidence="1">The sequence shown here is derived from an EMBL/GenBank/DDBJ whole genome shotgun (WGS) entry which is preliminary data.</text>
</comment>
<dbReference type="EMBL" id="LAZR01054459">
    <property type="protein sequence ID" value="KKK78514.1"/>
    <property type="molecule type" value="Genomic_DNA"/>
</dbReference>
<dbReference type="AlphaFoldDB" id="A0A0F9AJ68"/>